<protein>
    <submittedName>
        <fullName evidence="4">BCL-6 corepressor</fullName>
    </submittedName>
</protein>
<feature type="non-terminal residue" evidence="4">
    <location>
        <position position="1"/>
    </location>
</feature>
<dbReference type="GO" id="GO:0003714">
    <property type="term" value="F:transcription corepressor activity"/>
    <property type="evidence" value="ECO:0007669"/>
    <property type="project" value="TreeGrafter"/>
</dbReference>
<evidence type="ECO:0000313" key="4">
    <source>
        <dbReference type="EMBL" id="KAG8508752.1"/>
    </source>
</evidence>
<dbReference type="AlphaFoldDB" id="A0A8J5ZXQ2"/>
<accession>A0A8J5ZXQ2</accession>
<feature type="compositionally biased region" description="Polar residues" evidence="2">
    <location>
        <begin position="250"/>
        <end position="260"/>
    </location>
</feature>
<feature type="domain" description="BCL-6 corepressor non-ankyrin-repeat" evidence="3">
    <location>
        <begin position="955"/>
        <end position="1159"/>
    </location>
</feature>
<evidence type="ECO:0000313" key="5">
    <source>
        <dbReference type="Proteomes" id="UP000700334"/>
    </source>
</evidence>
<name>A0A8J5ZXQ2_GALPY</name>
<dbReference type="Pfam" id="PF15808">
    <property type="entry name" value="BCOR"/>
    <property type="match status" value="1"/>
</dbReference>
<organism evidence="4 5">
    <name type="scientific">Galemys pyrenaicus</name>
    <name type="common">Iberian desman</name>
    <name type="synonym">Pyrenean desman</name>
    <dbReference type="NCBI Taxonomy" id="202257"/>
    <lineage>
        <taxon>Eukaryota</taxon>
        <taxon>Metazoa</taxon>
        <taxon>Chordata</taxon>
        <taxon>Craniata</taxon>
        <taxon>Vertebrata</taxon>
        <taxon>Euteleostomi</taxon>
        <taxon>Mammalia</taxon>
        <taxon>Eutheria</taxon>
        <taxon>Laurasiatheria</taxon>
        <taxon>Eulipotyphla</taxon>
        <taxon>Talpidae</taxon>
        <taxon>Galemys</taxon>
    </lineage>
</organism>
<dbReference type="InterPro" id="IPR031628">
    <property type="entry name" value="BCOR"/>
</dbReference>
<feature type="region of interest" description="Disordered" evidence="2">
    <location>
        <begin position="250"/>
        <end position="284"/>
    </location>
</feature>
<dbReference type="GO" id="GO:0000122">
    <property type="term" value="P:negative regulation of transcription by RNA polymerase II"/>
    <property type="evidence" value="ECO:0007669"/>
    <property type="project" value="TreeGrafter"/>
</dbReference>
<dbReference type="Proteomes" id="UP000700334">
    <property type="component" value="Unassembled WGS sequence"/>
</dbReference>
<evidence type="ECO:0000256" key="1">
    <source>
        <dbReference type="ARBA" id="ARBA00034703"/>
    </source>
</evidence>
<evidence type="ECO:0000259" key="3">
    <source>
        <dbReference type="Pfam" id="PF15808"/>
    </source>
</evidence>
<dbReference type="GO" id="GO:0005634">
    <property type="term" value="C:nucleus"/>
    <property type="evidence" value="ECO:0007669"/>
    <property type="project" value="TreeGrafter"/>
</dbReference>
<comment type="caution">
    <text evidence="4">The sequence shown here is derived from an EMBL/GenBank/DDBJ whole genome shotgun (WGS) entry which is preliminary data.</text>
</comment>
<proteinExistence type="inferred from homology"/>
<feature type="compositionally biased region" description="Polar residues" evidence="2">
    <location>
        <begin position="925"/>
        <end position="934"/>
    </location>
</feature>
<feature type="non-terminal residue" evidence="4">
    <location>
        <position position="1184"/>
    </location>
</feature>
<evidence type="ECO:0000256" key="2">
    <source>
        <dbReference type="SAM" id="MobiDB-lite"/>
    </source>
</evidence>
<comment type="similarity">
    <text evidence="1">Belongs to the BCOR family.</text>
</comment>
<dbReference type="EMBL" id="JAGFMF010011993">
    <property type="protein sequence ID" value="KAG8508752.1"/>
    <property type="molecule type" value="Genomic_DNA"/>
</dbReference>
<dbReference type="InterPro" id="IPR047144">
    <property type="entry name" value="BCOR-like"/>
</dbReference>
<feature type="region of interest" description="Disordered" evidence="2">
    <location>
        <begin position="909"/>
        <end position="934"/>
    </location>
</feature>
<gene>
    <name evidence="4" type="ORF">J0S82_000574</name>
</gene>
<keyword evidence="5" id="KW-1185">Reference proteome</keyword>
<reference evidence="4" key="1">
    <citation type="journal article" date="2021" name="Evol. Appl.">
        <title>The genome of the Pyrenean desman and the effects of bottlenecks and inbreeding on the genomic landscape of an endangered species.</title>
        <authorList>
            <person name="Escoda L."/>
            <person name="Castresana J."/>
        </authorList>
    </citation>
    <scope>NUCLEOTIDE SEQUENCE</scope>
    <source>
        <strain evidence="4">IBE-C5619</strain>
    </source>
</reference>
<dbReference type="PANTHER" id="PTHR24117:SF8">
    <property type="entry name" value="BCL-6 COREPRESSOR"/>
    <property type="match status" value="1"/>
</dbReference>
<dbReference type="OrthoDB" id="3666223at2759"/>
<dbReference type="PANTHER" id="PTHR24117">
    <property type="entry name" value="AGAP007537-PB"/>
    <property type="match status" value="1"/>
</dbReference>
<sequence>VNVITDHWINVLSALTMNPNVLIQEGICVPENTVSSNLCDLNSGKHKEAVMSTVGNVVCTQQKRSAFDEQSAVSISDLQLPWVNPYMESVKPNIYSFCDSSTRYSRSMYKTLLSQQSDTFGHLWCFPVCTNGDHFLGIPPHHYISSHISDVQRKAFPVRWMSALKNLLSAMPTPTSRTVRNQGYPLPRLLSLTCPQIQLSSCFPHPSPQISFLLQPSVNTRSEFYKHYVRISKSPSITLSQPYETVSSEFQASKRASSAQPGPRQTPKTLGQGHREGNLPPLSEKQMVTKEITRNSLELSSKVVGVNAPNPGCMKKTAPMVLFHSRVGSSLVLSGSKLPKETSSLFNSHAIYQSEIINTAPSSQVVPVLSPKEQSNGKGLLIKNVLDWMSGSLMFWGHCRVLATRHQHCQLSTLVLMATRKAGAPYIIQYVDQPSITPARHSVGTSSKGIKVTNAEPNFKANKDGLSPSSLFFPSNDVFSLLLNDTLFPGHLISKPGLPYGLPWEQPEFVMYQDNVLGKVDHIVPIEITKEEKAEGSAGSYKQAHNGNPTLWKQFSEMLETSTIKLYPEILLEKGGVLKLMQICPNVWALQLKARALHMAYLPLICLCLQTKKFITLGKELGHINDFHDVCTLRQSPGQSVFNLSKWNISVRTNKENLWVPVSCPCLKAILGSEGPTVTFFSINIKYFKIYIYLPSIDFPIAPLSVNITSTYTKDGADEGESNDGKVVKSKSSKLAKRIANSAGYVGNQFKCVTTELYADSTSIMCFSELEMKERKGGHTATKGSELCKSNPADKERLKGIQDRKPKPEGVIADQNRERLTNVVGGVSIIQRQTLFVDNKVDKLGESKHSNFEVTEDKALSLMETKRVSKMPTDQEPTISSTVWLDGKCKVSGDNSHMENIVEEKSKDPLMKAKRKHVSKDNLSESKMTNSSSNLLQEPHYSDLINLKVFIELTGVHPKKPCHLLHLREQQVSATGGKPDQQCKKEVSQALQPAVAAQDSNITVEKPCKKMLEVKGNQNWLKESFRSSDNEPGFHVFSSSPPMKNLLSSTTSDKKMTHPSFMSALKLDTKQKKIKESHQTDIIITDKEGDCQSASLLQKNTESCEKPSGKRLCKTKHLISQENRQELSMTVNYYMENADGKLLHSRSPPEATQSCPMLPEAQRLIVNKNAGETLLQRASRLGYE</sequence>